<dbReference type="SUPFAM" id="SSF81593">
    <property type="entry name" value="Nucleotidyltransferase substrate binding subunit/domain"/>
    <property type="match status" value="1"/>
</dbReference>
<evidence type="ECO:0000313" key="4">
    <source>
        <dbReference type="Proteomes" id="UP001326715"/>
    </source>
</evidence>
<proteinExistence type="predicted"/>
<accession>A0A1K1SUM4</accession>
<dbReference type="AlphaFoldDB" id="A0A1K1SUM4"/>
<reference evidence="1 3" key="1">
    <citation type="submission" date="2016-11" db="EMBL/GenBank/DDBJ databases">
        <authorList>
            <person name="Jaros S."/>
            <person name="Januszkiewicz K."/>
            <person name="Wedrychowicz H."/>
        </authorList>
    </citation>
    <scope>NUCLEOTIDE SEQUENCE [LARGE SCALE GENOMIC DNA]</scope>
    <source>
        <strain evidence="1 3">DSM 784</strain>
    </source>
</reference>
<dbReference type="Proteomes" id="UP000183788">
    <property type="component" value="Unassembled WGS sequence"/>
</dbReference>
<dbReference type="STRING" id="1004.SAMN05661012_06194"/>
<organism evidence="1 3">
    <name type="scientific">Chitinophaga sancti</name>
    <dbReference type="NCBI Taxonomy" id="1004"/>
    <lineage>
        <taxon>Bacteria</taxon>
        <taxon>Pseudomonadati</taxon>
        <taxon>Bacteroidota</taxon>
        <taxon>Chitinophagia</taxon>
        <taxon>Chitinophagales</taxon>
        <taxon>Chitinophagaceae</taxon>
        <taxon>Chitinophaga</taxon>
    </lineage>
</organism>
<name>A0A1K1SUM4_9BACT</name>
<sequence length="217" mass="25169">MLNQEDRLNLALGLIRTAYNDYIAARVLLNRNYTLQGVILSSTAIEKYFKALIVFHSGKIKPAHFDKFDQIKKAVEEIGYNVLIEKMDPRFIEILTKVYPLRYYDNIKSPTSIGFFKNQFLGELDQAIFWFDKTLIPSDDKGTVLSPVIRDFRNKNPDLLENNWVAQNPVDKKRFMEINCEGFAIYIHPRNLFSEINVSSVKLTIPYDGTMHLINVN</sequence>
<dbReference type="Proteomes" id="UP001326715">
    <property type="component" value="Chromosome"/>
</dbReference>
<evidence type="ECO:0000313" key="1">
    <source>
        <dbReference type="EMBL" id="SFW88112.1"/>
    </source>
</evidence>
<evidence type="ECO:0000313" key="2">
    <source>
        <dbReference type="EMBL" id="WQG90581.1"/>
    </source>
</evidence>
<dbReference type="Gene3D" id="1.20.120.330">
    <property type="entry name" value="Nucleotidyltransferases domain 2"/>
    <property type="match status" value="1"/>
</dbReference>
<dbReference type="OrthoDB" id="1338360at2"/>
<protein>
    <submittedName>
        <fullName evidence="1">HEPN domain-containing protein</fullName>
    </submittedName>
</protein>
<dbReference type="EMBL" id="FPIZ01000035">
    <property type="protein sequence ID" value="SFW88112.1"/>
    <property type="molecule type" value="Genomic_DNA"/>
</dbReference>
<evidence type="ECO:0000313" key="3">
    <source>
        <dbReference type="Proteomes" id="UP000183788"/>
    </source>
</evidence>
<reference evidence="2 4" key="2">
    <citation type="submission" date="2023-11" db="EMBL/GenBank/DDBJ databases">
        <title>MicrobeMod: A computational toolkit for identifying prokaryotic methylation and restriction-modification with nanopore sequencing.</title>
        <authorList>
            <person name="Crits-Christoph A."/>
            <person name="Kang S.C."/>
            <person name="Lee H."/>
            <person name="Ostrov N."/>
        </authorList>
    </citation>
    <scope>NUCLEOTIDE SEQUENCE [LARGE SCALE GENOMIC DNA]</scope>
    <source>
        <strain evidence="2 4">ATCC 23090</strain>
    </source>
</reference>
<dbReference type="RefSeq" id="WP_072365885.1">
    <property type="nucleotide sequence ID" value="NZ_CP139972.1"/>
</dbReference>
<gene>
    <name evidence="1" type="ORF">SAMN05661012_06194</name>
    <name evidence="2" type="ORF">SR876_03670</name>
</gene>
<dbReference type="EMBL" id="CP140154">
    <property type="protein sequence ID" value="WQG90581.1"/>
    <property type="molecule type" value="Genomic_DNA"/>
</dbReference>
<keyword evidence="4" id="KW-1185">Reference proteome</keyword>